<accession>A0A543FU53</accession>
<dbReference type="Pfam" id="PF08327">
    <property type="entry name" value="AHSA1"/>
    <property type="match status" value="1"/>
</dbReference>
<comment type="similarity">
    <text evidence="1">Belongs to the AHA1 family.</text>
</comment>
<evidence type="ECO:0000313" key="4">
    <source>
        <dbReference type="EMBL" id="TQM37333.1"/>
    </source>
</evidence>
<name>A0A543FU53_9PSEU</name>
<dbReference type="Proteomes" id="UP000319818">
    <property type="component" value="Unassembled WGS sequence"/>
</dbReference>
<dbReference type="Gene3D" id="3.30.530.20">
    <property type="match status" value="1"/>
</dbReference>
<dbReference type="InterPro" id="IPR023393">
    <property type="entry name" value="START-like_dom_sf"/>
</dbReference>
<protein>
    <submittedName>
        <fullName evidence="4">Uncharacterized protein YndB with AHSA1/START domain</fullName>
    </submittedName>
</protein>
<feature type="region of interest" description="Disordered" evidence="2">
    <location>
        <begin position="1"/>
        <end position="20"/>
    </location>
</feature>
<keyword evidence="5" id="KW-1185">Reference proteome</keyword>
<reference evidence="4 5" key="1">
    <citation type="submission" date="2019-06" db="EMBL/GenBank/DDBJ databases">
        <title>Sequencing the genomes of 1000 actinobacteria strains.</title>
        <authorList>
            <person name="Klenk H.-P."/>
        </authorList>
    </citation>
    <scope>NUCLEOTIDE SEQUENCE [LARGE SCALE GENOMIC DNA]</scope>
    <source>
        <strain evidence="4 5">DSM 45511</strain>
    </source>
</reference>
<dbReference type="AlphaFoldDB" id="A0A543FU53"/>
<dbReference type="InterPro" id="IPR013538">
    <property type="entry name" value="ASHA1/2-like_C"/>
</dbReference>
<dbReference type="EMBL" id="VFPH01000002">
    <property type="protein sequence ID" value="TQM37333.1"/>
    <property type="molecule type" value="Genomic_DNA"/>
</dbReference>
<feature type="domain" description="Activator of Hsp90 ATPase homologue 1/2-like C-terminal" evidence="3">
    <location>
        <begin position="38"/>
        <end position="168"/>
    </location>
</feature>
<dbReference type="OrthoDB" id="5185819at2"/>
<evidence type="ECO:0000256" key="2">
    <source>
        <dbReference type="SAM" id="MobiDB-lite"/>
    </source>
</evidence>
<sequence>MVALSDSGLGKSGLGSKGTAVVTTPTDTQILITREFAAPRRSVFRVLTEPELIKKWWSGGFGEVVIAEVDLRVGGRWRYVMTADGHEVGFHGEYREVVPGERFVCTEIYEGVPGGSAPALCSYDLIEEDGRTTLRLLTEMASKEDRDALLASGMEAGAQAGYDILEELAISLPE</sequence>
<dbReference type="SUPFAM" id="SSF55961">
    <property type="entry name" value="Bet v1-like"/>
    <property type="match status" value="1"/>
</dbReference>
<comment type="caution">
    <text evidence="4">The sequence shown here is derived from an EMBL/GenBank/DDBJ whole genome shotgun (WGS) entry which is preliminary data.</text>
</comment>
<evidence type="ECO:0000259" key="3">
    <source>
        <dbReference type="Pfam" id="PF08327"/>
    </source>
</evidence>
<evidence type="ECO:0000256" key="1">
    <source>
        <dbReference type="ARBA" id="ARBA00006817"/>
    </source>
</evidence>
<dbReference type="CDD" id="cd07826">
    <property type="entry name" value="SRPBCC_CalC_Aha1-like_9"/>
    <property type="match status" value="1"/>
</dbReference>
<organism evidence="4 5">
    <name type="scientific">Pseudonocardia cypriaca</name>
    <dbReference type="NCBI Taxonomy" id="882449"/>
    <lineage>
        <taxon>Bacteria</taxon>
        <taxon>Bacillati</taxon>
        <taxon>Actinomycetota</taxon>
        <taxon>Actinomycetes</taxon>
        <taxon>Pseudonocardiales</taxon>
        <taxon>Pseudonocardiaceae</taxon>
        <taxon>Pseudonocardia</taxon>
    </lineage>
</organism>
<gene>
    <name evidence="4" type="ORF">FB388_4542</name>
</gene>
<proteinExistence type="inferred from homology"/>
<evidence type="ECO:0000313" key="5">
    <source>
        <dbReference type="Proteomes" id="UP000319818"/>
    </source>
</evidence>